<dbReference type="PROSITE" id="PS00922">
    <property type="entry name" value="TRANSGLYCOSYLASE"/>
    <property type="match status" value="1"/>
</dbReference>
<dbReference type="InterPro" id="IPR000189">
    <property type="entry name" value="Transglyc_AS"/>
</dbReference>
<evidence type="ECO:0000256" key="2">
    <source>
        <dbReference type="SAM" id="SignalP"/>
    </source>
</evidence>
<comment type="similarity">
    <text evidence="1">Belongs to the transglycosylase Slt family.</text>
</comment>
<proteinExistence type="inferred from homology"/>
<dbReference type="InterPro" id="IPR023346">
    <property type="entry name" value="Lysozyme-like_dom_sf"/>
</dbReference>
<organism evidence="4 5">
    <name type="scientific">Paenimyroides ceti</name>
    <dbReference type="NCBI Taxonomy" id="395087"/>
    <lineage>
        <taxon>Bacteria</taxon>
        <taxon>Pseudomonadati</taxon>
        <taxon>Bacteroidota</taxon>
        <taxon>Flavobacteriia</taxon>
        <taxon>Flavobacteriales</taxon>
        <taxon>Flavobacteriaceae</taxon>
        <taxon>Paenimyroides</taxon>
    </lineage>
</organism>
<dbReference type="PANTHER" id="PTHR37423">
    <property type="entry name" value="SOLUBLE LYTIC MUREIN TRANSGLYCOSYLASE-RELATED"/>
    <property type="match status" value="1"/>
</dbReference>
<sequence length="521" mass="59389">MNKRLITFLFGLFSIAGFSQTNAIETKTVQSELKTPQMYLDSIKKTFVNHKAVGNIDKKWINELMSEDLFSAMENDVDRVYLDEDVAYDLPTDVLKERLRKLDQKSLFHIEYNETIERVIKSFLKNRSKSYERLMALSEYYFPLFEEHLAKNNVPLEIKYLAIVESALNAKARSRVGATGLWQFMYPTGKQYGLDVNSHIDERSDPILSSEAAAKYLADLYNVFGDWQLVLASYNSGPGTVSKAIRRSGGKTDYWQIRKNLPKETQGYVPAFIATMYIYEYHKEHGIVPKRASIPYVKTDTVHLKQAITFDEISNLIDIPVDEIKLLNPKYKLDMIPFYDGKMHSLRLPIDKIGRFTSNEKKIYAYLNYEKEYKKAKMIIEEYKEPYEEEAIVQRSVKSSQYYTVRKGDNLGQIASRNNLSVAELKKLNGLKTNSIAVGKKLKIAENTKYIASATPAKKVSASEASKAKSASKAVMYTVKKGDTLDGIAKKYGNISVADLMKINNIKSAKSLRPGMKLKVI</sequence>
<comment type="caution">
    <text evidence="4">The sequence shown here is derived from an EMBL/GenBank/DDBJ whole genome shotgun (WGS) entry which is preliminary data.</text>
</comment>
<gene>
    <name evidence="4" type="ORF">QW060_16150</name>
</gene>
<keyword evidence="5" id="KW-1185">Reference proteome</keyword>
<dbReference type="CDD" id="cd00118">
    <property type="entry name" value="LysM"/>
    <property type="match status" value="2"/>
</dbReference>
<accession>A0ABT8CW04</accession>
<dbReference type="RefSeq" id="WP_290364491.1">
    <property type="nucleotide sequence ID" value="NZ_JAUFQU010000001.1"/>
</dbReference>
<keyword evidence="2" id="KW-0732">Signal</keyword>
<feature type="domain" description="LysM" evidence="3">
    <location>
        <begin position="475"/>
        <end position="520"/>
    </location>
</feature>
<dbReference type="InterPro" id="IPR008258">
    <property type="entry name" value="Transglycosylase_SLT_dom_1"/>
</dbReference>
<evidence type="ECO:0000256" key="1">
    <source>
        <dbReference type="ARBA" id="ARBA00007734"/>
    </source>
</evidence>
<evidence type="ECO:0000259" key="3">
    <source>
        <dbReference type="PROSITE" id="PS51782"/>
    </source>
</evidence>
<dbReference type="CDD" id="cd16894">
    <property type="entry name" value="MltD-like"/>
    <property type="match status" value="1"/>
</dbReference>
<dbReference type="Gene3D" id="3.10.350.10">
    <property type="entry name" value="LysM domain"/>
    <property type="match status" value="2"/>
</dbReference>
<dbReference type="Pfam" id="PF01464">
    <property type="entry name" value="SLT"/>
    <property type="match status" value="1"/>
</dbReference>
<feature type="chain" id="PRO_5046981521" evidence="2">
    <location>
        <begin position="24"/>
        <end position="521"/>
    </location>
</feature>
<dbReference type="SUPFAM" id="SSF54106">
    <property type="entry name" value="LysM domain"/>
    <property type="match status" value="2"/>
</dbReference>
<reference evidence="5" key="1">
    <citation type="journal article" date="2019" name="Int. J. Syst. Evol. Microbiol.">
        <title>The Global Catalogue of Microorganisms (GCM) 10K type strain sequencing project: providing services to taxonomists for standard genome sequencing and annotation.</title>
        <authorList>
            <consortium name="The Broad Institute Genomics Platform"/>
            <consortium name="The Broad Institute Genome Sequencing Center for Infectious Disease"/>
            <person name="Wu L."/>
            <person name="Ma J."/>
        </authorList>
    </citation>
    <scope>NUCLEOTIDE SEQUENCE [LARGE SCALE GENOMIC DNA]</scope>
    <source>
        <strain evidence="5">CECT 7184</strain>
    </source>
</reference>
<dbReference type="SMART" id="SM00257">
    <property type="entry name" value="LysM"/>
    <property type="match status" value="2"/>
</dbReference>
<dbReference type="PROSITE" id="PS51782">
    <property type="entry name" value="LYSM"/>
    <property type="match status" value="2"/>
</dbReference>
<dbReference type="Pfam" id="PF01476">
    <property type="entry name" value="LysM"/>
    <property type="match status" value="2"/>
</dbReference>
<evidence type="ECO:0000313" key="4">
    <source>
        <dbReference type="EMBL" id="MDN3708635.1"/>
    </source>
</evidence>
<dbReference type="EMBL" id="JAUFQU010000001">
    <property type="protein sequence ID" value="MDN3708635.1"/>
    <property type="molecule type" value="Genomic_DNA"/>
</dbReference>
<name>A0ABT8CW04_9FLAO</name>
<dbReference type="Proteomes" id="UP001242368">
    <property type="component" value="Unassembled WGS sequence"/>
</dbReference>
<dbReference type="PANTHER" id="PTHR37423:SF2">
    <property type="entry name" value="MEMBRANE-BOUND LYTIC MUREIN TRANSGLYCOSYLASE C"/>
    <property type="match status" value="1"/>
</dbReference>
<dbReference type="InterPro" id="IPR018392">
    <property type="entry name" value="LysM"/>
</dbReference>
<feature type="signal peptide" evidence="2">
    <location>
        <begin position="1"/>
        <end position="23"/>
    </location>
</feature>
<dbReference type="Gene3D" id="1.10.530.10">
    <property type="match status" value="1"/>
</dbReference>
<dbReference type="SUPFAM" id="SSF53955">
    <property type="entry name" value="Lysozyme-like"/>
    <property type="match status" value="1"/>
</dbReference>
<protein>
    <submittedName>
        <fullName evidence="4">LysM peptidoglycan-binding domain-containing protein</fullName>
    </submittedName>
</protein>
<feature type="domain" description="LysM" evidence="3">
    <location>
        <begin position="401"/>
        <end position="444"/>
    </location>
</feature>
<evidence type="ECO:0000313" key="5">
    <source>
        <dbReference type="Proteomes" id="UP001242368"/>
    </source>
</evidence>
<dbReference type="InterPro" id="IPR036779">
    <property type="entry name" value="LysM_dom_sf"/>
</dbReference>